<keyword evidence="4" id="KW-0808">Transferase</keyword>
<dbReference type="GO" id="GO:0016780">
    <property type="term" value="F:phosphotransferase activity, for other substituted phosphate groups"/>
    <property type="evidence" value="ECO:0007669"/>
    <property type="project" value="TreeGrafter"/>
</dbReference>
<reference evidence="4" key="1">
    <citation type="submission" date="2019-07" db="EMBL/GenBank/DDBJ databases">
        <authorList>
            <person name="Wongkuna S."/>
            <person name="Scaria J."/>
        </authorList>
    </citation>
    <scope>NUCLEOTIDE SEQUENCE [LARGE SCALE GENOMIC DNA]</scope>
    <source>
        <strain evidence="4">SW178</strain>
    </source>
</reference>
<name>A0A5M9I1U1_9FIRM</name>
<organism evidence="4 5">
    <name type="scientific">Mediterraneibacter catenae</name>
    <dbReference type="NCBI Taxonomy" id="2594882"/>
    <lineage>
        <taxon>Bacteria</taxon>
        <taxon>Bacillati</taxon>
        <taxon>Bacillota</taxon>
        <taxon>Clostridia</taxon>
        <taxon>Lachnospirales</taxon>
        <taxon>Lachnospiraceae</taxon>
        <taxon>Mediterraneibacter</taxon>
    </lineage>
</organism>
<evidence type="ECO:0000259" key="3">
    <source>
        <dbReference type="Pfam" id="PF02397"/>
    </source>
</evidence>
<proteinExistence type="inferred from homology"/>
<sequence>MAFKRGMDIAVSGVGLVIASPIMLLTAILIKIDSPGKVLFMQERIGKDGKVFKIAKFRSMCTGAEHTGSGVYSGKDDARVTRVGKFIRATSIDELPQLYNILKGDMSLIGPRPPLTYHPWTIDKYTEEQLHMFDVRPGITGWAQIHGRKSVEWNKRIELNVWYVRHISFWLDLKIFFMTFLKILRNDDNENTGETVIKQNVKYNGDE</sequence>
<evidence type="ECO:0000256" key="2">
    <source>
        <dbReference type="SAM" id="Phobius"/>
    </source>
</evidence>
<accession>A0A5M9I1U1</accession>
<protein>
    <submittedName>
        <fullName evidence="4">Sugar transferase</fullName>
    </submittedName>
</protein>
<gene>
    <name evidence="4" type="ORF">FNY66_09675</name>
</gene>
<dbReference type="EMBL" id="VMSO01000011">
    <property type="protein sequence ID" value="KAA8501215.1"/>
    <property type="molecule type" value="Genomic_DNA"/>
</dbReference>
<evidence type="ECO:0000256" key="1">
    <source>
        <dbReference type="ARBA" id="ARBA00006464"/>
    </source>
</evidence>
<dbReference type="InterPro" id="IPR003362">
    <property type="entry name" value="Bact_transf"/>
</dbReference>
<keyword evidence="2" id="KW-0472">Membrane</keyword>
<dbReference type="OrthoDB" id="9808602at2"/>
<dbReference type="PANTHER" id="PTHR30576:SF20">
    <property type="entry name" value="QUINOVOSAMINEPHOSPHOTRANSFERAE-RELATED"/>
    <property type="match status" value="1"/>
</dbReference>
<feature type="transmembrane region" description="Helical" evidence="2">
    <location>
        <begin position="9"/>
        <end position="30"/>
    </location>
</feature>
<evidence type="ECO:0000313" key="5">
    <source>
        <dbReference type="Proteomes" id="UP000322025"/>
    </source>
</evidence>
<feature type="domain" description="Bacterial sugar transferase" evidence="3">
    <location>
        <begin position="4"/>
        <end position="184"/>
    </location>
</feature>
<keyword evidence="2" id="KW-0812">Transmembrane</keyword>
<dbReference type="PANTHER" id="PTHR30576">
    <property type="entry name" value="COLANIC BIOSYNTHESIS UDP-GLUCOSE LIPID CARRIER TRANSFERASE"/>
    <property type="match status" value="1"/>
</dbReference>
<comment type="caution">
    <text evidence="4">The sequence shown here is derived from an EMBL/GenBank/DDBJ whole genome shotgun (WGS) entry which is preliminary data.</text>
</comment>
<dbReference type="AlphaFoldDB" id="A0A5M9I1U1"/>
<comment type="similarity">
    <text evidence="1">Belongs to the bacterial sugar transferase family.</text>
</comment>
<evidence type="ECO:0000313" key="4">
    <source>
        <dbReference type="EMBL" id="KAA8501215.1"/>
    </source>
</evidence>
<dbReference type="Proteomes" id="UP000322025">
    <property type="component" value="Unassembled WGS sequence"/>
</dbReference>
<keyword evidence="2" id="KW-1133">Transmembrane helix</keyword>
<dbReference type="Pfam" id="PF02397">
    <property type="entry name" value="Bac_transf"/>
    <property type="match status" value="1"/>
</dbReference>
<keyword evidence="5" id="KW-1185">Reference proteome</keyword>